<dbReference type="Proteomes" id="UP000234681">
    <property type="component" value="Chromosome 8"/>
</dbReference>
<name>A6I3L7_RAT</name>
<dbReference type="AlphaFoldDB" id="A6I3L7"/>
<protein>
    <submittedName>
        <fullName evidence="1">RCG25287</fullName>
    </submittedName>
</protein>
<dbReference type="EMBL" id="CH473954">
    <property type="protein sequence ID" value="EDL77010.1"/>
    <property type="molecule type" value="Genomic_DNA"/>
</dbReference>
<evidence type="ECO:0000313" key="2">
    <source>
        <dbReference type="Proteomes" id="UP000234681"/>
    </source>
</evidence>
<sequence>MSTGIALWKRPCQRKQVLNDYGTSLSRESKLRPDTCDHCSHGCGDQAASKPRLGLLPYAR</sequence>
<organism evidence="1 2">
    <name type="scientific">Rattus norvegicus</name>
    <name type="common">Rat</name>
    <dbReference type="NCBI Taxonomy" id="10116"/>
    <lineage>
        <taxon>Eukaryota</taxon>
        <taxon>Metazoa</taxon>
        <taxon>Chordata</taxon>
        <taxon>Craniata</taxon>
        <taxon>Vertebrata</taxon>
        <taxon>Euteleostomi</taxon>
        <taxon>Mammalia</taxon>
        <taxon>Eutheria</taxon>
        <taxon>Euarchontoglires</taxon>
        <taxon>Glires</taxon>
        <taxon>Rodentia</taxon>
        <taxon>Myomorpha</taxon>
        <taxon>Muroidea</taxon>
        <taxon>Muridae</taxon>
        <taxon>Murinae</taxon>
        <taxon>Rattus</taxon>
    </lineage>
</organism>
<evidence type="ECO:0000313" key="1">
    <source>
        <dbReference type="EMBL" id="EDL77010.1"/>
    </source>
</evidence>
<proteinExistence type="predicted"/>
<reference evidence="1 2" key="1">
    <citation type="submission" date="2005-09" db="EMBL/GenBank/DDBJ databases">
        <authorList>
            <person name="Mural R.J."/>
            <person name="Li P.W."/>
            <person name="Adams M.D."/>
            <person name="Amanatides P.G."/>
            <person name="Baden-Tillson H."/>
            <person name="Barnstead M."/>
            <person name="Chin S.H."/>
            <person name="Dew I."/>
            <person name="Evans C.A."/>
            <person name="Ferriera S."/>
            <person name="Flanigan M."/>
            <person name="Fosler C."/>
            <person name="Glodek A."/>
            <person name="Gu Z."/>
            <person name="Holt R.A."/>
            <person name="Jennings D."/>
            <person name="Kraft C.L."/>
            <person name="Lu F."/>
            <person name="Nguyen T."/>
            <person name="Nusskern D.R."/>
            <person name="Pfannkoch C.M."/>
            <person name="Sitter C."/>
            <person name="Sutton G.G."/>
            <person name="Venter J.C."/>
            <person name="Wang Z."/>
            <person name="Woodage T."/>
            <person name="Zheng X.H."/>
            <person name="Zhong F."/>
        </authorList>
    </citation>
    <scope>NUCLEOTIDE SEQUENCE [LARGE SCALE GENOMIC DNA]</scope>
    <source>
        <strain>BN</strain>
        <strain evidence="2">Sprague-Dawley</strain>
    </source>
</reference>
<accession>A6I3L7</accession>
<gene>
    <name evidence="1" type="ORF">rCG_25287</name>
</gene>